<dbReference type="PANTHER" id="PTHR33835">
    <property type="entry name" value="YALI0C07656P"/>
    <property type="match status" value="1"/>
</dbReference>
<name>A0ABP0H9L2_9DINO</name>
<dbReference type="PANTHER" id="PTHR33835:SF1">
    <property type="entry name" value="METALLO-BETA-LACTAMASE DOMAIN-CONTAINING PROTEIN"/>
    <property type="match status" value="1"/>
</dbReference>
<evidence type="ECO:0000313" key="2">
    <source>
        <dbReference type="Proteomes" id="UP001642484"/>
    </source>
</evidence>
<sequence length="317" mass="36373">MESGYQRLDVSEHRRCRCSKMQKFVWLTGFLLALALHVVVVPSSSTWLLAVYYASVGFVVVWTILLYLMEKADVPDLTPIECIVPEKIWCRGYLVNISGASCYSRTTIIHLNDGSYCVHSPCPLDDICEQFFHGRTVSYLLAPGDWHHFHIAAWAQRFQTAKVLICPGVEKKQPLLNHNGFIHDYIASAGNDDALSKEFEAVFSAGFDLMHEVVMYHKVTRHLLLVDLVEHIGDDYVGYNRCLRLFWCLFGMWNQGKPAPEYQFGVGKKDEVRRFMREILEGDWKIEGIILSHGNNLLHVTNEESKEFLRGAWKAML</sequence>
<dbReference type="EMBL" id="CAXAMN010000192">
    <property type="protein sequence ID" value="CAK8986877.1"/>
    <property type="molecule type" value="Genomic_DNA"/>
</dbReference>
<dbReference type="Proteomes" id="UP001642484">
    <property type="component" value="Unassembled WGS sequence"/>
</dbReference>
<gene>
    <name evidence="1" type="ORF">CCMP2556_LOCUS662</name>
</gene>
<evidence type="ECO:0000313" key="1">
    <source>
        <dbReference type="EMBL" id="CAK8986877.1"/>
    </source>
</evidence>
<reference evidence="1 2" key="1">
    <citation type="submission" date="2024-02" db="EMBL/GenBank/DDBJ databases">
        <authorList>
            <person name="Chen Y."/>
            <person name="Shah S."/>
            <person name="Dougan E. K."/>
            <person name="Thang M."/>
            <person name="Chan C."/>
        </authorList>
    </citation>
    <scope>NUCLEOTIDE SEQUENCE [LARGE SCALE GENOMIC DNA]</scope>
</reference>
<comment type="caution">
    <text evidence="1">The sequence shown here is derived from an EMBL/GenBank/DDBJ whole genome shotgun (WGS) entry which is preliminary data.</text>
</comment>
<accession>A0ABP0H9L2</accession>
<keyword evidence="2" id="KW-1185">Reference proteome</keyword>
<protein>
    <submittedName>
        <fullName evidence="1">Uncharacterized protein</fullName>
    </submittedName>
</protein>
<organism evidence="1 2">
    <name type="scientific">Durusdinium trenchii</name>
    <dbReference type="NCBI Taxonomy" id="1381693"/>
    <lineage>
        <taxon>Eukaryota</taxon>
        <taxon>Sar</taxon>
        <taxon>Alveolata</taxon>
        <taxon>Dinophyceae</taxon>
        <taxon>Suessiales</taxon>
        <taxon>Symbiodiniaceae</taxon>
        <taxon>Durusdinium</taxon>
    </lineage>
</organism>
<proteinExistence type="predicted"/>
<dbReference type="InterPro" id="IPR025638">
    <property type="entry name" value="DUF4336"/>
</dbReference>